<dbReference type="CDD" id="cd19532">
    <property type="entry name" value="C_PKS-NRPS"/>
    <property type="match status" value="1"/>
</dbReference>
<dbReference type="InterPro" id="IPR029063">
    <property type="entry name" value="SAM-dependent_MTases_sf"/>
</dbReference>
<feature type="region of interest" description="Disordered" evidence="10">
    <location>
        <begin position="2537"/>
        <end position="2609"/>
    </location>
</feature>
<dbReference type="PROSITE" id="PS52019">
    <property type="entry name" value="PKS_MFAS_DH"/>
    <property type="match status" value="1"/>
</dbReference>
<dbReference type="Gene3D" id="3.40.50.150">
    <property type="entry name" value="Vaccinia Virus protein VP39"/>
    <property type="match status" value="1"/>
</dbReference>
<feature type="domain" description="Carrier" evidence="11">
    <location>
        <begin position="2442"/>
        <end position="2518"/>
    </location>
</feature>
<keyword evidence="6" id="KW-0677">Repeat</keyword>
<dbReference type="FunFam" id="3.40.47.10:FF:000019">
    <property type="entry name" value="Polyketide synthase type I"/>
    <property type="match status" value="1"/>
</dbReference>
<dbReference type="InterPro" id="IPR042104">
    <property type="entry name" value="PKS_dehydratase_sf"/>
</dbReference>
<dbReference type="Pfam" id="PF00109">
    <property type="entry name" value="ketoacyl-synt"/>
    <property type="match status" value="1"/>
</dbReference>
<dbReference type="SMART" id="SM00827">
    <property type="entry name" value="PKS_AT"/>
    <property type="match status" value="1"/>
</dbReference>
<protein>
    <recommendedName>
        <fullName evidence="16">Carrier domain-containing protein</fullName>
    </recommendedName>
</protein>
<dbReference type="InterPro" id="IPR016035">
    <property type="entry name" value="Acyl_Trfase/lysoPLipase"/>
</dbReference>
<dbReference type="Pfam" id="PF14765">
    <property type="entry name" value="PS-DH"/>
    <property type="match status" value="1"/>
</dbReference>
<dbReference type="Gene3D" id="3.30.559.30">
    <property type="entry name" value="Nonribosomal peptide synthetase, condensation domain"/>
    <property type="match status" value="1"/>
</dbReference>
<keyword evidence="4" id="KW-0489">Methyltransferase</keyword>
<feature type="active site" description="Proton acceptor; for dehydratase activity" evidence="9">
    <location>
        <position position="1013"/>
    </location>
</feature>
<dbReference type="InterPro" id="IPR014030">
    <property type="entry name" value="Ketoacyl_synth_N"/>
</dbReference>
<dbReference type="InterPro" id="IPR013120">
    <property type="entry name" value="FAR_NAD-bd"/>
</dbReference>
<dbReference type="Pfam" id="PF08242">
    <property type="entry name" value="Methyltransf_12"/>
    <property type="match status" value="1"/>
</dbReference>
<organism evidence="14 15">
    <name type="scientific">Aspergillus aculeatus (strain ATCC 16872 / CBS 172.66 / WB 5094)</name>
    <dbReference type="NCBI Taxonomy" id="690307"/>
    <lineage>
        <taxon>Eukaryota</taxon>
        <taxon>Fungi</taxon>
        <taxon>Dikarya</taxon>
        <taxon>Ascomycota</taxon>
        <taxon>Pezizomycotina</taxon>
        <taxon>Eurotiomycetes</taxon>
        <taxon>Eurotiomycetidae</taxon>
        <taxon>Eurotiales</taxon>
        <taxon>Aspergillaceae</taxon>
        <taxon>Aspergillus</taxon>
        <taxon>Aspergillus subgen. Circumdati</taxon>
    </lineage>
</organism>
<keyword evidence="1" id="KW-0596">Phosphopantetheine</keyword>
<dbReference type="InterPro" id="IPR016039">
    <property type="entry name" value="Thiolase-like"/>
</dbReference>
<dbReference type="PROSITE" id="PS00012">
    <property type="entry name" value="PHOSPHOPANTETHEINE"/>
    <property type="match status" value="1"/>
</dbReference>
<dbReference type="PANTHER" id="PTHR43775:SF20">
    <property type="entry name" value="HYBRID PKS-NRPS SYNTHETASE APDA"/>
    <property type="match status" value="1"/>
</dbReference>
<evidence type="ECO:0000313" key="15">
    <source>
        <dbReference type="Proteomes" id="UP000184546"/>
    </source>
</evidence>
<dbReference type="InterPro" id="IPR001242">
    <property type="entry name" value="Condensation_dom"/>
</dbReference>
<evidence type="ECO:0000259" key="13">
    <source>
        <dbReference type="PROSITE" id="PS52019"/>
    </source>
</evidence>
<dbReference type="GO" id="GO:0016874">
    <property type="term" value="F:ligase activity"/>
    <property type="evidence" value="ECO:0007669"/>
    <property type="project" value="UniProtKB-KW"/>
</dbReference>
<dbReference type="Pfam" id="PF00668">
    <property type="entry name" value="Condensation"/>
    <property type="match status" value="1"/>
</dbReference>
<keyword evidence="15" id="KW-1185">Reference proteome</keyword>
<evidence type="ECO:0008006" key="16">
    <source>
        <dbReference type="Google" id="ProtNLM"/>
    </source>
</evidence>
<dbReference type="Pfam" id="PF02801">
    <property type="entry name" value="Ketoacyl-synt_C"/>
    <property type="match status" value="1"/>
</dbReference>
<dbReference type="InterPro" id="IPR016036">
    <property type="entry name" value="Malonyl_transacylase_ACP-bd"/>
</dbReference>
<keyword evidence="2" id="KW-0597">Phosphoprotein</keyword>
<evidence type="ECO:0000256" key="9">
    <source>
        <dbReference type="PROSITE-ProRule" id="PRU01363"/>
    </source>
</evidence>
<dbReference type="Pfam" id="PF07993">
    <property type="entry name" value="NAD_binding_4"/>
    <property type="match status" value="1"/>
</dbReference>
<dbReference type="GO" id="GO:0009403">
    <property type="term" value="P:toxin biosynthetic process"/>
    <property type="evidence" value="ECO:0007669"/>
    <property type="project" value="UniProtKB-ARBA"/>
</dbReference>
<dbReference type="InterPro" id="IPR023213">
    <property type="entry name" value="CAT-like_dom_sf"/>
</dbReference>
<dbReference type="EMBL" id="KV878974">
    <property type="protein sequence ID" value="OJK01159.1"/>
    <property type="molecule type" value="Genomic_DNA"/>
</dbReference>
<dbReference type="SUPFAM" id="SSF56801">
    <property type="entry name" value="Acetyl-CoA synthetase-like"/>
    <property type="match status" value="1"/>
</dbReference>
<dbReference type="SUPFAM" id="SSF53335">
    <property type="entry name" value="S-adenosyl-L-methionine-dependent methyltransferases"/>
    <property type="match status" value="1"/>
</dbReference>
<dbReference type="GO" id="GO:0004315">
    <property type="term" value="F:3-oxoacyl-[acyl-carrier-protein] synthase activity"/>
    <property type="evidence" value="ECO:0007669"/>
    <property type="project" value="InterPro"/>
</dbReference>
<dbReference type="InterPro" id="IPR013968">
    <property type="entry name" value="PKS_KR"/>
</dbReference>
<evidence type="ECO:0000256" key="8">
    <source>
        <dbReference type="ARBA" id="ARBA00029443"/>
    </source>
</evidence>
<keyword evidence="7" id="KW-0511">Multifunctional enzyme</keyword>
<dbReference type="InterPro" id="IPR020806">
    <property type="entry name" value="PKS_PP-bd"/>
</dbReference>
<dbReference type="GO" id="GO:0004312">
    <property type="term" value="F:fatty acid synthase activity"/>
    <property type="evidence" value="ECO:0007669"/>
    <property type="project" value="TreeGrafter"/>
</dbReference>
<feature type="compositionally biased region" description="Low complexity" evidence="10">
    <location>
        <begin position="2537"/>
        <end position="2546"/>
    </location>
</feature>
<dbReference type="InterPro" id="IPR006162">
    <property type="entry name" value="Ppantetheine_attach_site"/>
</dbReference>
<evidence type="ECO:0000256" key="3">
    <source>
        <dbReference type="ARBA" id="ARBA00022598"/>
    </source>
</evidence>
<dbReference type="GO" id="GO:0006633">
    <property type="term" value="P:fatty acid biosynthetic process"/>
    <property type="evidence" value="ECO:0007669"/>
    <property type="project" value="InterPro"/>
</dbReference>
<dbReference type="PROSITE" id="PS50075">
    <property type="entry name" value="CARRIER"/>
    <property type="match status" value="2"/>
</dbReference>
<evidence type="ECO:0000256" key="6">
    <source>
        <dbReference type="ARBA" id="ARBA00022737"/>
    </source>
</evidence>
<reference evidence="15" key="1">
    <citation type="journal article" date="2017" name="Genome Biol.">
        <title>Comparative genomics reveals high biological diversity and specific adaptations in the industrially and medically important fungal genus Aspergillus.</title>
        <authorList>
            <person name="de Vries R.P."/>
            <person name="Riley R."/>
            <person name="Wiebenga A."/>
            <person name="Aguilar-Osorio G."/>
            <person name="Amillis S."/>
            <person name="Uchima C.A."/>
            <person name="Anderluh G."/>
            <person name="Asadollahi M."/>
            <person name="Askin M."/>
            <person name="Barry K."/>
            <person name="Battaglia E."/>
            <person name="Bayram O."/>
            <person name="Benocci T."/>
            <person name="Braus-Stromeyer S.A."/>
            <person name="Caldana C."/>
            <person name="Canovas D."/>
            <person name="Cerqueira G.C."/>
            <person name="Chen F."/>
            <person name="Chen W."/>
            <person name="Choi C."/>
            <person name="Clum A."/>
            <person name="Dos Santos R.A."/>
            <person name="Damasio A.R."/>
            <person name="Diallinas G."/>
            <person name="Emri T."/>
            <person name="Fekete E."/>
            <person name="Flipphi M."/>
            <person name="Freyberg S."/>
            <person name="Gallo A."/>
            <person name="Gournas C."/>
            <person name="Habgood R."/>
            <person name="Hainaut M."/>
            <person name="Harispe M.L."/>
            <person name="Henrissat B."/>
            <person name="Hilden K.S."/>
            <person name="Hope R."/>
            <person name="Hossain A."/>
            <person name="Karabika E."/>
            <person name="Karaffa L."/>
            <person name="Karanyi Z."/>
            <person name="Krasevec N."/>
            <person name="Kuo A."/>
            <person name="Kusch H."/>
            <person name="LaButti K."/>
            <person name="Lagendijk E.L."/>
            <person name="Lapidus A."/>
            <person name="Levasseur A."/>
            <person name="Lindquist E."/>
            <person name="Lipzen A."/>
            <person name="Logrieco A.F."/>
            <person name="MacCabe A."/>
            <person name="Maekelae M.R."/>
            <person name="Malavazi I."/>
            <person name="Melin P."/>
            <person name="Meyer V."/>
            <person name="Mielnichuk N."/>
            <person name="Miskei M."/>
            <person name="Molnar A.P."/>
            <person name="Mule G."/>
            <person name="Ngan C.Y."/>
            <person name="Orejas M."/>
            <person name="Orosz E."/>
            <person name="Ouedraogo J.P."/>
            <person name="Overkamp K.M."/>
            <person name="Park H.-S."/>
            <person name="Perrone G."/>
            <person name="Piumi F."/>
            <person name="Punt P.J."/>
            <person name="Ram A.F."/>
            <person name="Ramon A."/>
            <person name="Rauscher S."/>
            <person name="Record E."/>
            <person name="Riano-Pachon D.M."/>
            <person name="Robert V."/>
            <person name="Roehrig J."/>
            <person name="Ruller R."/>
            <person name="Salamov A."/>
            <person name="Salih N.S."/>
            <person name="Samson R.A."/>
            <person name="Sandor E."/>
            <person name="Sanguinetti M."/>
            <person name="Schuetze T."/>
            <person name="Sepcic K."/>
            <person name="Shelest E."/>
            <person name="Sherlock G."/>
            <person name="Sophianopoulou V."/>
            <person name="Squina F.M."/>
            <person name="Sun H."/>
            <person name="Susca A."/>
            <person name="Todd R.B."/>
            <person name="Tsang A."/>
            <person name="Unkles S.E."/>
            <person name="van de Wiele N."/>
            <person name="van Rossen-Uffink D."/>
            <person name="Oliveira J.V."/>
            <person name="Vesth T.C."/>
            <person name="Visser J."/>
            <person name="Yu J.-H."/>
            <person name="Zhou M."/>
            <person name="Andersen M.R."/>
            <person name="Archer D.B."/>
            <person name="Baker S.E."/>
            <person name="Benoit I."/>
            <person name="Brakhage A.A."/>
            <person name="Braus G.H."/>
            <person name="Fischer R."/>
            <person name="Frisvad J.C."/>
            <person name="Goldman G.H."/>
            <person name="Houbraken J."/>
            <person name="Oakley B."/>
            <person name="Pocsi I."/>
            <person name="Scazzocchio C."/>
            <person name="Seiboth B."/>
            <person name="vanKuyk P.A."/>
            <person name="Wortman J."/>
            <person name="Dyer P.S."/>
            <person name="Grigoriev I.V."/>
        </authorList>
    </citation>
    <scope>NUCLEOTIDE SEQUENCE [LARGE SCALE GENOMIC DNA]</scope>
    <source>
        <strain evidence="15">ATCC 16872 / CBS 172.66 / WB 5094</strain>
    </source>
</reference>
<dbReference type="InterPro" id="IPR049551">
    <property type="entry name" value="PKS_DH_C"/>
</dbReference>
<evidence type="ECO:0000256" key="2">
    <source>
        <dbReference type="ARBA" id="ARBA00022553"/>
    </source>
</evidence>
<dbReference type="Pfam" id="PF21089">
    <property type="entry name" value="PKS_DH_N"/>
    <property type="match status" value="1"/>
</dbReference>
<dbReference type="InterPro" id="IPR036736">
    <property type="entry name" value="ACP-like_sf"/>
</dbReference>
<feature type="domain" description="Ketosynthase family 3 (KS3)" evidence="12">
    <location>
        <begin position="45"/>
        <end position="479"/>
    </location>
</feature>
<dbReference type="Gene3D" id="3.10.129.110">
    <property type="entry name" value="Polyketide synthase dehydratase"/>
    <property type="match status" value="1"/>
</dbReference>
<dbReference type="GeneID" id="30976248"/>
<dbReference type="GO" id="GO:0008168">
    <property type="term" value="F:methyltransferase activity"/>
    <property type="evidence" value="ECO:0007669"/>
    <property type="project" value="UniProtKB-KW"/>
</dbReference>
<dbReference type="InterPro" id="IPR001227">
    <property type="entry name" value="Ac_transferase_dom_sf"/>
</dbReference>
<dbReference type="Pfam" id="PF00550">
    <property type="entry name" value="PP-binding"/>
    <property type="match status" value="1"/>
</dbReference>
<dbReference type="Gene3D" id="3.40.47.10">
    <property type="match status" value="1"/>
</dbReference>
<dbReference type="InterPro" id="IPR013217">
    <property type="entry name" value="Methyltransf_12"/>
</dbReference>
<evidence type="ECO:0000256" key="7">
    <source>
        <dbReference type="ARBA" id="ARBA00023268"/>
    </source>
</evidence>
<dbReference type="SMART" id="SM00822">
    <property type="entry name" value="PKS_KR"/>
    <property type="match status" value="1"/>
</dbReference>
<dbReference type="Pfam" id="PF00698">
    <property type="entry name" value="Acyl_transf_1"/>
    <property type="match status" value="1"/>
</dbReference>
<dbReference type="CDD" id="cd02440">
    <property type="entry name" value="AdoMet_MTases"/>
    <property type="match status" value="1"/>
</dbReference>
<feature type="compositionally biased region" description="Low complexity" evidence="10">
    <location>
        <begin position="2587"/>
        <end position="2604"/>
    </location>
</feature>
<evidence type="ECO:0000313" key="14">
    <source>
        <dbReference type="EMBL" id="OJK01159.1"/>
    </source>
</evidence>
<dbReference type="STRING" id="690307.A0A1L9WYG3"/>
<dbReference type="Proteomes" id="UP000184546">
    <property type="component" value="Unassembled WGS sequence"/>
</dbReference>
<dbReference type="Pfam" id="PF16197">
    <property type="entry name" value="KAsynt_C_assoc"/>
    <property type="match status" value="1"/>
</dbReference>
<evidence type="ECO:0000259" key="12">
    <source>
        <dbReference type="PROSITE" id="PS52004"/>
    </source>
</evidence>
<evidence type="ECO:0000259" key="11">
    <source>
        <dbReference type="PROSITE" id="PS50075"/>
    </source>
</evidence>
<dbReference type="SUPFAM" id="SSF51735">
    <property type="entry name" value="NAD(P)-binding Rossmann-fold domains"/>
    <property type="match status" value="2"/>
</dbReference>
<dbReference type="RefSeq" id="XP_020057498.1">
    <property type="nucleotide sequence ID" value="XM_020202434.1"/>
</dbReference>
<dbReference type="InterPro" id="IPR014031">
    <property type="entry name" value="Ketoacyl_synth_C"/>
</dbReference>
<dbReference type="OrthoDB" id="329835at2759"/>
<name>A0A1L9WYG3_ASPA1</name>
<dbReference type="PROSITE" id="PS00606">
    <property type="entry name" value="KS3_1"/>
    <property type="match status" value="1"/>
</dbReference>
<dbReference type="InterPro" id="IPR042099">
    <property type="entry name" value="ANL_N_sf"/>
</dbReference>
<dbReference type="PROSITE" id="PS52004">
    <property type="entry name" value="KS3_2"/>
    <property type="match status" value="1"/>
</dbReference>
<dbReference type="PANTHER" id="PTHR43775">
    <property type="entry name" value="FATTY ACID SYNTHASE"/>
    <property type="match status" value="1"/>
</dbReference>
<dbReference type="InterPro" id="IPR018201">
    <property type="entry name" value="Ketoacyl_synth_AS"/>
</dbReference>
<dbReference type="Pfam" id="PF08659">
    <property type="entry name" value="KR"/>
    <property type="match status" value="1"/>
</dbReference>
<dbReference type="GO" id="GO:0031177">
    <property type="term" value="F:phosphopantetheine binding"/>
    <property type="evidence" value="ECO:0007669"/>
    <property type="project" value="InterPro"/>
</dbReference>
<dbReference type="SUPFAM" id="SSF53901">
    <property type="entry name" value="Thiolase-like"/>
    <property type="match status" value="1"/>
</dbReference>
<comment type="similarity">
    <text evidence="8">In the C-terminal section; belongs to the NRP synthetase family.</text>
</comment>
<keyword evidence="5" id="KW-0808">Transferase</keyword>
<dbReference type="Gene3D" id="3.40.50.12780">
    <property type="entry name" value="N-terminal domain of ligase-like"/>
    <property type="match status" value="1"/>
</dbReference>
<dbReference type="InterPro" id="IPR036291">
    <property type="entry name" value="NAD(P)-bd_dom_sf"/>
</dbReference>
<feature type="domain" description="PKS/mFAS DH" evidence="13">
    <location>
        <begin position="981"/>
        <end position="1283"/>
    </location>
</feature>
<dbReference type="Gene3D" id="3.30.559.10">
    <property type="entry name" value="Chloramphenicol acetyltransferase-like domain"/>
    <property type="match status" value="1"/>
</dbReference>
<dbReference type="Gene3D" id="1.10.1200.10">
    <property type="entry name" value="ACP-like"/>
    <property type="match status" value="2"/>
</dbReference>
<dbReference type="SUPFAM" id="SSF47336">
    <property type="entry name" value="ACP-like"/>
    <property type="match status" value="2"/>
</dbReference>
<sequence length="4072" mass="445538">MTFNLIHLHPPIPIRSGYAIRSLRMPSPIPSIRLRTRPSEPLAEKEPIAIVGSGCRFPGESSSPSKLWDLLQAPRDVQSEIPPTRFNPHAFYHPDNLHHGTSNVRHSYLLTEDHRHFDAQFFGIKPAEAHCIDPQQRLLMETVYESLESAGLRLEDLRGSETAVYVGLMCGDYADIVVRDPESFPMYLSTGTARSIMSNRISYFFDWHGPSMTIDTACSSSLVAVHEAVQTLRAGRSRVAVAAGSNLCLGPEPYIAESKLQMLSPTGRSRMWDSQADGYARGDGVAAVVLKTLSAALADGDHIECVIRETGVNQDGRTRGITMPSSEAQTRLIQDTYARAGLDPLKPEERCQYFEAHGTGTPTGDPLEAAAIRQAFFPGENNQDRGRLFVGSIKTVVGHTEGTAGLAGVLKASLALRNSTIPPNLLFNQLNPQIQPFYTNLEIATAAKPWPELPAGVPRRASINSFGFGGTNAHAIIEACEPAIAAPSISTETDIGFTPFVFSAASESALRRMLESYAQYLSKNPTIKARDLGWTLQARRSRFPFSTVISGATTDRLRSNLETRLNGTDAKQPLTIVQQESRPEKPCILGVFTGQGAQWATMGRALYQSPRVRQIIQELDASLQALPIGDRPSWTLASELTADASVSRIKKAEISQPMCTAVQVVLVQLLQSAGVVFDAVVGHSSGEIAAAYAAGFLSATDAIRIAYYRGLCAQLAQGARGQKGAMMAVGTGMEDAQELCAEPEFRGRLSVAAVNSSASVTLSGDADAVAQAKEILDEEKKFARVLVVDKAYHSHHMQACSERYLSCLAKARIVASAPTETKCVWCSSVRAGPVTEADLADLTGPYWNDNMVNPVLFAQAVESALTARGPFNMAVEVGPHPALRGPAQQTIQDLLDTSLPYTPTLQRGLNDVEAMAECLGLLWQGLAPGSVDLSSYYTFISQGPVPRVLKDLPGYGWDHDRVFWYESRVSRATRQRTAASHPILGTRCPDGVEQEFRWRNFLSLKELPWLTGHRIQGQIIFPGAGYISAAVDAARAMSRNESIQLVELQELLIRQAIVFEDENASVEILVSITDVTHHSKDIVRAQFSFYSAVGKESTQMTLNASGRLAITYGPTRKDALPMQRPSLVDMVDVPSERFYNALDPLGYSYTGRFRALKSMQRKLGIATGLVTRQEAADLANVTLDPAMLDAAIQAVLLAKSFPGDGELWCSQVPKVIHRIAVNPALCAPSGSGNESTFPLDAVLTMMKASDTQGDVDVYSADGQYTMTRMEGIHAVPLEAANADRDRPFFSGVVWGPAAPDSQTVNFDAAATAEEYELAYVLERVATFYLRKIHLAFPMDHSARHDGPYVGLLNYATHVTQQVASGHHRYTQPHWARDTLALIKSESQRFPDNVDLAVMHIIGEHMVDVISTRATILEYLTKDNLLSRYYEQAMGIGHFSDYLASVVEQIVHRYPHMKVLEIGAGTGMATKKVIQRVGHSFGSYTFTDISSGFFENAREIFASHQDQMVYKVLDAEKDPVAQGFPEQSYDLVVASFVLHATSHLETTLRNLRRLLKPGGYVVMLEVTNLEQSRLGYIFGSLPGWWLGANDGRILSPCVRTEEWDRLLKLTGFSGVDTVTSDADALPYPASAIVSQAVDETVDFLRNPLGTSSDLVNRATPVVLIGGASSPVRVVRDLVKQQLDTRFDRVQVVDHFADLAAMSPALSSGLLTLNLSDLDEPVFQNMTTDSLAALKLLYERSNHVLWVTEDARAGNPHQNQSLGFGRSMMVEMPHVQSQFLDLDRITETSSVASRIVDAALRFIGVNMPDRGGEAASADLLWSTEPEIAVVGGQELLPRIKLNRSQNLRYNASRRAIAEDVDMDQKSVQLVRNGNTYALEQGSTSGFGKQTPGYTRIRVEVSSLRALRLRKGNDLYLVAGTVLATGEKVIGFADKNSSIVDIPPSWMMHRPDTSPTALILSILARLVSRAIVSSIASGGALVVAEPDELLASVLEWQASQQKIRVIFATTRRNAPERPNWVVLHSQVHARSLHKLAPTEPVTILDLSSGEEPSALALKLRASLHPASVFERLTSWFSDHAQHGEVHIPAEAMLTISRPPMSPPASEKVIASHSFPVTEATQISAAGSPLTVVDWQLASHIPALIRPVDHYPMLKANKTYWLVGLTGSLGLSLCAWMIQQGARNVVLTSRTPKIDPIILQELRSSGARVEIYAGDVTNRESLRGVYDRICQTLPPVAGVAQGAMVLIDTMIKDMDIDAMQRVLQPKVVGSINLDELFSAERPLDFFIFFSSATCVTGNIGQSNYAAANMFMTGLAANRQRRGLAGSVMNIGAIMGVGYVTRETSEALQRNLLKSGHVWMSEQDFHTIFAEAILAGTPGSDANVEITCGLRITNASEEQRPLWSFNPRFQHLVVMEDQVEETDGQDKKGMSLRFQLHEARTADDIYEAVKDCFIAKLQIMLGLDDAATNSITGKAADDLGIDSLNTVEIRSWFLKEMKVDIPVLRILGGATIGEIIKFALEKLPSEMTPSLGSAPAAGAAAAASKAASQPKSKPKVVVQRRNMPSLEDKIVRPAASRTDSSATGTSKSVSPTRSADASSSQTSEATSPSIHVDEATKPVVSSNLASVPALVKQQTPSTAVLSVRKEPLSFGQSRFWFLKLYLEDQTTFNITCLLRMTGPLSVDSLSRAVTAVGQRHEALRTCFTVEDGQSPVQTILPEATLELERQQYRTMADVNAATKKLTQHVYDLESGKLMRVMLLSSTSDSSVHYVLIGYHHINMDGVSLEVFLADLEKAYQGQALSSDLLQYPDYAAKQRQERNQGAWQEDLTFWKNEIKGSNLEFPLLPLASVASRKPLTRYSHHRVEQRLDARLGAQVRQLCQSLKSTPSHFYLATFSALLARLTQTREVWVGMADANRIQAETADSIGNYLNLLALRMQYDPDEPFAASVQAARKKVYGALAHSRVPFDVVLSELQVPRSSTHSPLFQVFMDYRQDVREKRMFGDCHFEGVEYEMGRTAYDIALDVVDTADDGPLIIIGLQESLYSPDAAQILLNSFLAMVRAFAQDPKQPGGHVSLFGASDLEKALTLGNGSVVPSQWPATLSHRIDDMAKQYPQKLALNDGDKLRLTFQEMSQRADSIASALLSANVSRQQRVAVFQHPSSDWICSMLAILRVGATYVPLDLRLEMARLRSIVKDCEPTVLLVDGHTQSQVPDLMLTRPALTINIGDLPRTAPFPVMNRAAAEDEAVILYTSGSTGNPKGIPLTHENLRVNIEGNQAEFQFGPDDSLLQQIAFSFDFSVWQIFMALANGASLFIAPATHRGDPVALMDLVVREGITITGATPSEYRSWFQHGDLARLKTSQWKTAVSAGEAMTANMIYDFQEFDKVDLRLVNGYGPTEASMSSNKFVVPYLTNKDHPEEWMEKGAVVAGFTAPNYSVYIVDEAMNLLPIGIPGQILLGGPGIASGYLNNKELSHARFIDDKYASPEQRASGWRRAHLTGDRGRIGADGRLRIEGRIEGDTQVKLRGYRIDLQDVEAAISKASPGVFKEVVVSLHQMTQALVAHVVFSQDYPEHKRSQALEITTLELPRYMWPARVVSIDQMPVTVHGKLDRKVLQTMDLPAVEPVKQASTIHLNETQAQLVKLWEGVISKDILAAHHIVAESDFFAVGGTSMLLVDLQRQIKSHFQKEIALAELFSANTIQKMALLIQPETEVVAAPAAVDVALPSSPSPAASTTASPPHLTTIDWSEEVKLPNALREQISSSTTVSVPMKSSGLRIVLTGATGFIGQALLQQLTANPAISTIHCVAVRNPSAIPAHDKILVHAGDLTHTNLGLAPGEAQAIFREADAVIHNGADVSFMKSYRSLRRTNVESTLALIQNSVSRQIPFHYISSSGIANLAGTTTFAEVSAATFTPPTDASQGYLATKWASERLLEEAHREFGLPVYIHRPSSVTGSNAPPLDLMDNLMAYARRLQAVPMPERSSWKGYLDFIPVEQVVRDVAGDVLSAAGTDSSARSSKVHYIHHLGRQVSLTGVQTYLERETGAVYRALKMGEWLEEATQVGMDALLRAYLEIAEYM</sequence>
<dbReference type="SMART" id="SM00826">
    <property type="entry name" value="PKS_DH"/>
    <property type="match status" value="1"/>
</dbReference>
<dbReference type="InterPro" id="IPR000873">
    <property type="entry name" value="AMP-dep_synth/lig_dom"/>
</dbReference>
<dbReference type="CDD" id="cd05930">
    <property type="entry name" value="A_NRPS"/>
    <property type="match status" value="1"/>
</dbReference>
<dbReference type="InterPro" id="IPR057326">
    <property type="entry name" value="KR_dom"/>
</dbReference>
<dbReference type="InterPro" id="IPR020807">
    <property type="entry name" value="PKS_DH"/>
</dbReference>
<dbReference type="GO" id="GO:0032259">
    <property type="term" value="P:methylation"/>
    <property type="evidence" value="ECO:0007669"/>
    <property type="project" value="UniProtKB-KW"/>
</dbReference>
<accession>A0A1L9WYG3</accession>
<dbReference type="SUPFAM" id="SSF52151">
    <property type="entry name" value="FabD/lysophospholipase-like"/>
    <property type="match status" value="1"/>
</dbReference>
<evidence type="ECO:0000256" key="5">
    <source>
        <dbReference type="ARBA" id="ARBA00022679"/>
    </source>
</evidence>
<keyword evidence="3" id="KW-0436">Ligase</keyword>
<dbReference type="VEuPathDB" id="FungiDB:ASPACDRAFT_51108"/>
<dbReference type="SUPFAM" id="SSF52777">
    <property type="entry name" value="CoA-dependent acyltransferases"/>
    <property type="match status" value="2"/>
</dbReference>
<evidence type="ECO:0000256" key="4">
    <source>
        <dbReference type="ARBA" id="ARBA00022603"/>
    </source>
</evidence>
<feature type="active site" description="Proton donor; for dehydratase activity" evidence="9">
    <location>
        <position position="1189"/>
    </location>
</feature>
<dbReference type="InterPro" id="IPR020841">
    <property type="entry name" value="PKS_Beta-ketoAc_synthase_dom"/>
</dbReference>
<feature type="compositionally biased region" description="Polar residues" evidence="10">
    <location>
        <begin position="2572"/>
        <end position="2586"/>
    </location>
</feature>
<dbReference type="CDD" id="cd00833">
    <property type="entry name" value="PKS"/>
    <property type="match status" value="1"/>
</dbReference>
<dbReference type="OMA" id="KQLWFAS"/>
<dbReference type="InterPro" id="IPR045851">
    <property type="entry name" value="AMP-bd_C_sf"/>
</dbReference>
<gene>
    <name evidence="14" type="ORF">ASPACDRAFT_51108</name>
</gene>
<dbReference type="InterPro" id="IPR050091">
    <property type="entry name" value="PKS_NRPS_Biosynth_Enz"/>
</dbReference>
<dbReference type="Gene3D" id="3.40.366.10">
    <property type="entry name" value="Malonyl-Coenzyme A Acyl Carrier Protein, domain 2"/>
    <property type="match status" value="1"/>
</dbReference>
<dbReference type="Pfam" id="PF00501">
    <property type="entry name" value="AMP-binding"/>
    <property type="match status" value="1"/>
</dbReference>
<feature type="domain" description="Carrier" evidence="11">
    <location>
        <begin position="3626"/>
        <end position="3706"/>
    </location>
</feature>
<evidence type="ECO:0000256" key="1">
    <source>
        <dbReference type="ARBA" id="ARBA00022450"/>
    </source>
</evidence>
<evidence type="ECO:0000256" key="10">
    <source>
        <dbReference type="SAM" id="MobiDB-lite"/>
    </source>
</evidence>
<feature type="region of interest" description="N-terminal hotdog fold" evidence="9">
    <location>
        <begin position="981"/>
        <end position="1115"/>
    </location>
</feature>
<dbReference type="Gene3D" id="3.30.300.30">
    <property type="match status" value="1"/>
</dbReference>
<dbReference type="InterPro" id="IPR009081">
    <property type="entry name" value="PP-bd_ACP"/>
</dbReference>
<dbReference type="PROSITE" id="PS00455">
    <property type="entry name" value="AMP_BINDING"/>
    <property type="match status" value="1"/>
</dbReference>
<dbReference type="SMART" id="SM00823">
    <property type="entry name" value="PKS_PP"/>
    <property type="match status" value="2"/>
</dbReference>
<dbReference type="Gene3D" id="3.40.50.720">
    <property type="entry name" value="NAD(P)-binding Rossmann-like Domain"/>
    <property type="match status" value="3"/>
</dbReference>
<proteinExistence type="inferred from homology"/>
<dbReference type="SMART" id="SM00825">
    <property type="entry name" value="PKS_KS"/>
    <property type="match status" value="1"/>
</dbReference>
<dbReference type="SUPFAM" id="SSF55048">
    <property type="entry name" value="Probable ACP-binding domain of malonyl-CoA ACP transacylase"/>
    <property type="match status" value="1"/>
</dbReference>
<feature type="region of interest" description="C-terminal hotdog fold" evidence="9">
    <location>
        <begin position="1130"/>
        <end position="1283"/>
    </location>
</feature>
<dbReference type="InterPro" id="IPR020845">
    <property type="entry name" value="AMP-binding_CS"/>
</dbReference>
<dbReference type="InterPro" id="IPR032821">
    <property type="entry name" value="PKS_assoc"/>
</dbReference>
<dbReference type="InterPro" id="IPR049900">
    <property type="entry name" value="PKS_mFAS_DH"/>
</dbReference>
<dbReference type="InterPro" id="IPR014043">
    <property type="entry name" value="Acyl_transferase_dom"/>
</dbReference>
<dbReference type="InterPro" id="IPR049552">
    <property type="entry name" value="PKS_DH_N"/>
</dbReference>